<sequence>DATSDVLHVYGDDDAIMDINVNSSALTLTVYDKTDNNDVLDALQRLDPANSGDKIYNWNNVYPTTVWVNRKDTDNEKYTRSFFYKNWLPTPASPAGDASAKGTRTLAGNSEVVAEYNQPVIGEKLAMASGANSSLGGHYGGDAAATLTYTPTEVPKSGSGMYAIRVVAIEEHRSGDAITLYEEEDLTITTSMVSSAGIVTIDSTDMKILDGIQYAYVNYLYDRDALGIYP</sequence>
<feature type="non-terminal residue" evidence="1">
    <location>
        <position position="230"/>
    </location>
</feature>
<gene>
    <name evidence="1" type="ORF">S01H1_78504</name>
</gene>
<evidence type="ECO:0000313" key="1">
    <source>
        <dbReference type="EMBL" id="GAG46229.1"/>
    </source>
</evidence>
<proteinExistence type="predicted"/>
<dbReference type="EMBL" id="BARS01052841">
    <property type="protein sequence ID" value="GAG46229.1"/>
    <property type="molecule type" value="Genomic_DNA"/>
</dbReference>
<feature type="non-terminal residue" evidence="1">
    <location>
        <position position="1"/>
    </location>
</feature>
<organism evidence="1">
    <name type="scientific">marine sediment metagenome</name>
    <dbReference type="NCBI Taxonomy" id="412755"/>
    <lineage>
        <taxon>unclassified sequences</taxon>
        <taxon>metagenomes</taxon>
        <taxon>ecological metagenomes</taxon>
    </lineage>
</organism>
<accession>X0XSQ1</accession>
<reference evidence="1" key="1">
    <citation type="journal article" date="2014" name="Front. Microbiol.">
        <title>High frequency of phylogenetically diverse reductive dehalogenase-homologous genes in deep subseafloor sedimentary metagenomes.</title>
        <authorList>
            <person name="Kawai M."/>
            <person name="Futagami T."/>
            <person name="Toyoda A."/>
            <person name="Takaki Y."/>
            <person name="Nishi S."/>
            <person name="Hori S."/>
            <person name="Arai W."/>
            <person name="Tsubouchi T."/>
            <person name="Morono Y."/>
            <person name="Uchiyama I."/>
            <person name="Ito T."/>
            <person name="Fujiyama A."/>
            <person name="Inagaki F."/>
            <person name="Takami H."/>
        </authorList>
    </citation>
    <scope>NUCLEOTIDE SEQUENCE</scope>
    <source>
        <strain evidence="1">Expedition CK06-06</strain>
    </source>
</reference>
<dbReference type="AlphaFoldDB" id="X0XSQ1"/>
<name>X0XSQ1_9ZZZZ</name>
<comment type="caution">
    <text evidence="1">The sequence shown here is derived from an EMBL/GenBank/DDBJ whole genome shotgun (WGS) entry which is preliminary data.</text>
</comment>
<protein>
    <submittedName>
        <fullName evidence="1">Uncharacterized protein</fullName>
    </submittedName>
</protein>